<reference evidence="9 10" key="1">
    <citation type="journal article" date="2024" name="bioRxiv">
        <title>Comparative genomics of Cryptococcus and Kwoniella reveals pathogenesis evolution and contrasting karyotype dynamics via intercentromeric recombination or chromosome fusion.</title>
        <authorList>
            <person name="Coelho M.A."/>
            <person name="David-Palma M."/>
            <person name="Shea T."/>
            <person name="Bowers K."/>
            <person name="McGinley-Smith S."/>
            <person name="Mohammad A.W."/>
            <person name="Gnirke A."/>
            <person name="Yurkov A.M."/>
            <person name="Nowrousian M."/>
            <person name="Sun S."/>
            <person name="Cuomo C.A."/>
            <person name="Heitman J."/>
        </authorList>
    </citation>
    <scope>NUCLEOTIDE SEQUENCE [LARGE SCALE GENOMIC DNA]</scope>
    <source>
        <strain evidence="9 10">CBS 13917</strain>
    </source>
</reference>
<feature type="transmembrane region" description="Helical" evidence="7">
    <location>
        <begin position="99"/>
        <end position="121"/>
    </location>
</feature>
<evidence type="ECO:0000259" key="8">
    <source>
        <dbReference type="PROSITE" id="PS51751"/>
    </source>
</evidence>
<keyword evidence="5 7" id="KW-1133">Transmembrane helix</keyword>
<dbReference type="PROSITE" id="PS51751">
    <property type="entry name" value="EXPERA"/>
    <property type="match status" value="1"/>
</dbReference>
<protein>
    <recommendedName>
        <fullName evidence="7">Efficient mitochondria targeting-associated protein 19</fullName>
    </recommendedName>
</protein>
<dbReference type="EMBL" id="JBCAWK010000015">
    <property type="protein sequence ID" value="KAK8843400.1"/>
    <property type="molecule type" value="Genomic_DNA"/>
</dbReference>
<feature type="transmembrane region" description="Helical" evidence="7">
    <location>
        <begin position="71"/>
        <end position="92"/>
    </location>
</feature>
<evidence type="ECO:0000256" key="6">
    <source>
        <dbReference type="ARBA" id="ARBA00023136"/>
    </source>
</evidence>
<evidence type="ECO:0000256" key="7">
    <source>
        <dbReference type="PIRNR" id="PIRNR031032"/>
    </source>
</evidence>
<keyword evidence="6 7" id="KW-0472">Membrane</keyword>
<comment type="subcellular location">
    <subcellularLocation>
        <location evidence="1">Endoplasmic reticulum membrane</location>
        <topology evidence="1">Multi-pass membrane protein</topology>
    </subcellularLocation>
</comment>
<evidence type="ECO:0000256" key="5">
    <source>
        <dbReference type="ARBA" id="ARBA00022989"/>
    </source>
</evidence>
<dbReference type="KEGG" id="kne:92184315"/>
<evidence type="ECO:0000313" key="9">
    <source>
        <dbReference type="EMBL" id="KAK8843400.1"/>
    </source>
</evidence>
<feature type="domain" description="EXPERA" evidence="8">
    <location>
        <begin position="6"/>
        <end position="152"/>
    </location>
</feature>
<dbReference type="PIRSF" id="PIRSF031032">
    <property type="entry name" value="TMP_97_prd"/>
    <property type="match status" value="1"/>
</dbReference>
<proteinExistence type="inferred from homology"/>
<dbReference type="InterPro" id="IPR033118">
    <property type="entry name" value="EXPERA"/>
</dbReference>
<comment type="similarity">
    <text evidence="2">Belongs to the TMEM97/sigma-2 receptor family.</text>
</comment>
<dbReference type="GO" id="GO:0005789">
    <property type="term" value="C:endoplasmic reticulum membrane"/>
    <property type="evidence" value="ECO:0007669"/>
    <property type="project" value="UniProtKB-SubCell"/>
</dbReference>
<dbReference type="AlphaFoldDB" id="A0AAW0YT68"/>
<dbReference type="InterPro" id="IPR051987">
    <property type="entry name" value="Sigma-2_receptor-like"/>
</dbReference>
<dbReference type="PANTHER" id="PTHR31204">
    <property type="entry name" value="SIGMA INTRACELLULAR RECEPTOR 2"/>
    <property type="match status" value="1"/>
</dbReference>
<keyword evidence="10" id="KW-1185">Reference proteome</keyword>
<dbReference type="RefSeq" id="XP_066799348.1">
    <property type="nucleotide sequence ID" value="XM_066950133.1"/>
</dbReference>
<evidence type="ECO:0000313" key="10">
    <source>
        <dbReference type="Proteomes" id="UP001388673"/>
    </source>
</evidence>
<evidence type="ECO:0000256" key="1">
    <source>
        <dbReference type="ARBA" id="ARBA00004477"/>
    </source>
</evidence>
<dbReference type="GeneID" id="92184315"/>
<feature type="transmembrane region" description="Helical" evidence="7">
    <location>
        <begin position="12"/>
        <end position="30"/>
    </location>
</feature>
<gene>
    <name evidence="9" type="ORF">IAR55_007057</name>
</gene>
<accession>A0AAW0YT68</accession>
<dbReference type="Proteomes" id="UP001388673">
    <property type="component" value="Unassembled WGS sequence"/>
</dbReference>
<evidence type="ECO:0000256" key="4">
    <source>
        <dbReference type="ARBA" id="ARBA00022824"/>
    </source>
</evidence>
<evidence type="ECO:0000256" key="3">
    <source>
        <dbReference type="ARBA" id="ARBA00022692"/>
    </source>
</evidence>
<name>A0AAW0YT68_9TREE</name>
<organism evidence="9 10">
    <name type="scientific">Kwoniella newhampshirensis</name>
    <dbReference type="NCBI Taxonomy" id="1651941"/>
    <lineage>
        <taxon>Eukaryota</taxon>
        <taxon>Fungi</taxon>
        <taxon>Dikarya</taxon>
        <taxon>Basidiomycota</taxon>
        <taxon>Agaricomycotina</taxon>
        <taxon>Tremellomycetes</taxon>
        <taxon>Tremellales</taxon>
        <taxon>Cryptococcaceae</taxon>
        <taxon>Kwoniella</taxon>
    </lineage>
</organism>
<keyword evidence="4 7" id="KW-0256">Endoplasmic reticulum</keyword>
<comment type="caution">
    <text evidence="9">The sequence shown here is derived from an EMBL/GenBank/DDBJ whole genome shotgun (WGS) entry which is preliminary data.</text>
</comment>
<sequence>MSRFAGRGLEQFWFAFCIPITLLLDLQSIYPKSWLASTPLPAFFRYSIDLARDPILGGALSGSKEFAWLRLFFFLEGAFQLPCFILGAIGLWRNDKRVYPLLLAYGASTATTLVPCLGALFTAMPNPPFTTVEMATLLSEYIPFLLIPLGMAVDMGAKLVNIVNQAQERKAI</sequence>
<dbReference type="InterPro" id="IPR016964">
    <property type="entry name" value="Sigma2_recept"/>
</dbReference>
<dbReference type="PANTHER" id="PTHR31204:SF1">
    <property type="entry name" value="SIGMA INTRACELLULAR RECEPTOR 2"/>
    <property type="match status" value="1"/>
</dbReference>
<dbReference type="Pfam" id="PF05241">
    <property type="entry name" value="EBP"/>
    <property type="match status" value="1"/>
</dbReference>
<evidence type="ECO:0000256" key="2">
    <source>
        <dbReference type="ARBA" id="ARBA00009096"/>
    </source>
</evidence>
<feature type="transmembrane region" description="Helical" evidence="7">
    <location>
        <begin position="141"/>
        <end position="160"/>
    </location>
</feature>
<keyword evidence="3 7" id="KW-0812">Transmembrane</keyword>